<gene>
    <name evidence="1" type="ORF">CRV2_00016554</name>
</gene>
<evidence type="ECO:0000313" key="2">
    <source>
        <dbReference type="Proteomes" id="UP000836387"/>
    </source>
</evidence>
<reference evidence="1" key="1">
    <citation type="submission" date="2020-04" db="EMBL/GenBank/DDBJ databases">
        <authorList>
            <person name="Broberg M."/>
        </authorList>
    </citation>
    <scope>NUCLEOTIDE SEQUENCE</scope>
</reference>
<proteinExistence type="predicted"/>
<comment type="caution">
    <text evidence="1">The sequence shown here is derived from an EMBL/GenBank/DDBJ whole genome shotgun (WGS) entry which is preliminary data.</text>
</comment>
<name>A0ACA9UQR4_BIOOC</name>
<evidence type="ECO:0000313" key="1">
    <source>
        <dbReference type="EMBL" id="CAG9955801.1"/>
    </source>
</evidence>
<reference evidence="1" key="2">
    <citation type="submission" date="2021-10" db="EMBL/GenBank/DDBJ databases">
        <authorList>
            <person name="Piombo E."/>
        </authorList>
    </citation>
    <scope>NUCLEOTIDE SEQUENCE</scope>
</reference>
<protein>
    <submittedName>
        <fullName evidence="1">Uncharacterized protein</fullName>
    </submittedName>
</protein>
<accession>A0ACA9UQR4</accession>
<dbReference type="Proteomes" id="UP000836387">
    <property type="component" value="Unassembled WGS sequence"/>
</dbReference>
<dbReference type="EMBL" id="CADEHS020000625">
    <property type="protein sequence ID" value="CAG9955801.1"/>
    <property type="molecule type" value="Genomic_DNA"/>
</dbReference>
<keyword evidence="2" id="KW-1185">Reference proteome</keyword>
<organism evidence="1 2">
    <name type="scientific">Clonostachys rosea f. rosea IK726</name>
    <dbReference type="NCBI Taxonomy" id="1349383"/>
    <lineage>
        <taxon>Eukaryota</taxon>
        <taxon>Fungi</taxon>
        <taxon>Dikarya</taxon>
        <taxon>Ascomycota</taxon>
        <taxon>Pezizomycotina</taxon>
        <taxon>Sordariomycetes</taxon>
        <taxon>Hypocreomycetidae</taxon>
        <taxon>Hypocreales</taxon>
        <taxon>Bionectriaceae</taxon>
        <taxon>Clonostachys</taxon>
    </lineage>
</organism>
<sequence>MKSLQLQSFGVFRGSDGSLRATKKGGRELDELFMVVLDLFYAKAPQSSKEQSFLGKGADDNTGAELRMSYRVSTDMAQRSVWLVDLSSWGLGRIGTSSIYKLDN</sequence>